<dbReference type="EMBL" id="FTOC01000005">
    <property type="protein sequence ID" value="SIS47636.1"/>
    <property type="molecule type" value="Genomic_DNA"/>
</dbReference>
<keyword evidence="1" id="KW-1133">Transmembrane helix</keyword>
<feature type="transmembrane region" description="Helical" evidence="1">
    <location>
        <begin position="21"/>
        <end position="43"/>
    </location>
</feature>
<evidence type="ECO:0000259" key="2">
    <source>
        <dbReference type="Pfam" id="PF04235"/>
    </source>
</evidence>
<dbReference type="Pfam" id="PF04235">
    <property type="entry name" value="DUF418"/>
    <property type="match status" value="1"/>
</dbReference>
<keyword evidence="1" id="KW-0812">Transmembrane</keyword>
<dbReference type="OrthoDB" id="9807744at2"/>
<keyword evidence="1" id="KW-0472">Membrane</keyword>
<evidence type="ECO:0000313" key="4">
    <source>
        <dbReference type="Proteomes" id="UP000187608"/>
    </source>
</evidence>
<dbReference type="Proteomes" id="UP000187608">
    <property type="component" value="Unassembled WGS sequence"/>
</dbReference>
<dbReference type="InterPro" id="IPR007349">
    <property type="entry name" value="DUF418"/>
</dbReference>
<sequence length="384" mass="44386">MPKGNPIQEQERLEWIDTVRGLAIFGIFMVNVPAFNAPFFLYGGGEEYFPSETSEAVRAVIDIFFQASFYTLFALMFGFGLQMMKDRLTSRGVAYEQVLARRLFVLFLFGVIHAFVIWHGDILLTYSVLGALLLLFMKRKDRTLLLFAYGLLAAVTVPFTLMLYAARNYGLGSVNREGIEAAMANYGNGSLLDIWSQNNADWWYTNSLGNWPFLIMSMLPMMLFGMYIARKRWLHEPENHEVVIWKWWSVTGVLFFLFKLGPYFFGTPEWFDMAQDNIGGSASAVFYVLSITLLYKTTAKKVVRPLRWVGRMSLTNYILQSIVSFFAFYSVGFGLYGEVTPLQSTAFVVIIFTLQIIISRWWLQKYRYGPLEWVWRSATYKRKV</sequence>
<dbReference type="RefSeq" id="WP_076558772.1">
    <property type="nucleotide sequence ID" value="NZ_FTOC01000005.1"/>
</dbReference>
<feature type="transmembrane region" description="Helical" evidence="1">
    <location>
        <begin position="211"/>
        <end position="230"/>
    </location>
</feature>
<feature type="transmembrane region" description="Helical" evidence="1">
    <location>
        <begin position="342"/>
        <end position="363"/>
    </location>
</feature>
<feature type="transmembrane region" description="Helical" evidence="1">
    <location>
        <begin position="118"/>
        <end position="137"/>
    </location>
</feature>
<feature type="transmembrane region" description="Helical" evidence="1">
    <location>
        <begin position="316"/>
        <end position="336"/>
    </location>
</feature>
<dbReference type="InterPro" id="IPR052529">
    <property type="entry name" value="Bact_Transport_Assoc"/>
</dbReference>
<dbReference type="PANTHER" id="PTHR30590">
    <property type="entry name" value="INNER MEMBRANE PROTEIN"/>
    <property type="match status" value="1"/>
</dbReference>
<feature type="transmembrane region" description="Helical" evidence="1">
    <location>
        <begin position="144"/>
        <end position="166"/>
    </location>
</feature>
<dbReference type="PANTHER" id="PTHR30590:SF2">
    <property type="entry name" value="INNER MEMBRANE PROTEIN"/>
    <property type="match status" value="1"/>
</dbReference>
<dbReference type="STRING" id="570947.SAMN05421687_105123"/>
<evidence type="ECO:0000313" key="3">
    <source>
        <dbReference type="EMBL" id="SIS47636.1"/>
    </source>
</evidence>
<accession>A0A1N7JEH3</accession>
<feature type="transmembrane region" description="Helical" evidence="1">
    <location>
        <begin position="277"/>
        <end position="295"/>
    </location>
</feature>
<protein>
    <recommendedName>
        <fullName evidence="2">DUF418 domain-containing protein</fullName>
    </recommendedName>
</protein>
<feature type="transmembrane region" description="Helical" evidence="1">
    <location>
        <begin position="93"/>
        <end position="112"/>
    </location>
</feature>
<feature type="transmembrane region" description="Helical" evidence="1">
    <location>
        <begin position="63"/>
        <end position="81"/>
    </location>
</feature>
<feature type="domain" description="DUF418" evidence="2">
    <location>
        <begin position="229"/>
        <end position="381"/>
    </location>
</feature>
<keyword evidence="4" id="KW-1185">Reference proteome</keyword>
<name>A0A1N7JEH3_9BACI</name>
<feature type="transmembrane region" description="Helical" evidence="1">
    <location>
        <begin position="242"/>
        <end position="265"/>
    </location>
</feature>
<dbReference type="AlphaFoldDB" id="A0A1N7JEH3"/>
<evidence type="ECO:0000256" key="1">
    <source>
        <dbReference type="SAM" id="Phobius"/>
    </source>
</evidence>
<organism evidence="3 4">
    <name type="scientific">Salimicrobium flavidum</name>
    <dbReference type="NCBI Taxonomy" id="570947"/>
    <lineage>
        <taxon>Bacteria</taxon>
        <taxon>Bacillati</taxon>
        <taxon>Bacillota</taxon>
        <taxon>Bacilli</taxon>
        <taxon>Bacillales</taxon>
        <taxon>Bacillaceae</taxon>
        <taxon>Salimicrobium</taxon>
    </lineage>
</organism>
<reference evidence="4" key="1">
    <citation type="submission" date="2017-01" db="EMBL/GenBank/DDBJ databases">
        <authorList>
            <person name="Varghese N."/>
            <person name="Submissions S."/>
        </authorList>
    </citation>
    <scope>NUCLEOTIDE SEQUENCE [LARGE SCALE GENOMIC DNA]</scope>
    <source>
        <strain evidence="4">DSM 23127</strain>
    </source>
</reference>
<gene>
    <name evidence="3" type="ORF">SAMN05421687_105123</name>
</gene>
<proteinExistence type="predicted"/>